<dbReference type="InterPro" id="IPR002654">
    <property type="entry name" value="Glyco_trans_25"/>
</dbReference>
<comment type="similarity">
    <text evidence="1">Belongs to the glycosyltransferase 25 family.</text>
</comment>
<dbReference type="InterPro" id="IPR050757">
    <property type="entry name" value="Collagen_mod_GT25"/>
</dbReference>
<keyword evidence="4" id="KW-0812">Transmembrane</keyword>
<proteinExistence type="inferred from homology"/>
<feature type="domain" description="Glycosyl transferase family 25" evidence="5">
    <location>
        <begin position="197"/>
        <end position="306"/>
    </location>
</feature>
<keyword evidence="4" id="KW-1133">Transmembrane helix</keyword>
<name>A0AAV5AQZ8_9AGAM</name>
<evidence type="ECO:0000256" key="1">
    <source>
        <dbReference type="ARBA" id="ARBA00006721"/>
    </source>
</evidence>
<dbReference type="Proteomes" id="UP001050691">
    <property type="component" value="Unassembled WGS sequence"/>
</dbReference>
<dbReference type="Pfam" id="PF01755">
    <property type="entry name" value="Glyco_transf_25"/>
    <property type="match status" value="1"/>
</dbReference>
<reference evidence="6" key="1">
    <citation type="submission" date="2021-10" db="EMBL/GenBank/DDBJ databases">
        <title>De novo Genome Assembly of Clathrus columnatus (Basidiomycota, Fungi) Using Illumina and Nanopore Sequence Data.</title>
        <authorList>
            <person name="Ogiso-Tanaka E."/>
            <person name="Itagaki H."/>
            <person name="Hosoya T."/>
            <person name="Hosaka K."/>
        </authorList>
    </citation>
    <scope>NUCLEOTIDE SEQUENCE</scope>
    <source>
        <strain evidence="6">MO-923</strain>
    </source>
</reference>
<dbReference type="CDD" id="cd06532">
    <property type="entry name" value="Glyco_transf_25"/>
    <property type="match status" value="1"/>
</dbReference>
<feature type="transmembrane region" description="Helical" evidence="4">
    <location>
        <begin position="9"/>
        <end position="27"/>
    </location>
</feature>
<evidence type="ECO:0000256" key="2">
    <source>
        <dbReference type="ARBA" id="ARBA00022676"/>
    </source>
</evidence>
<keyword evidence="7" id="KW-1185">Reference proteome</keyword>
<organism evidence="6 7">
    <name type="scientific">Clathrus columnatus</name>
    <dbReference type="NCBI Taxonomy" id="1419009"/>
    <lineage>
        <taxon>Eukaryota</taxon>
        <taxon>Fungi</taxon>
        <taxon>Dikarya</taxon>
        <taxon>Basidiomycota</taxon>
        <taxon>Agaricomycotina</taxon>
        <taxon>Agaricomycetes</taxon>
        <taxon>Phallomycetidae</taxon>
        <taxon>Phallales</taxon>
        <taxon>Clathraceae</taxon>
        <taxon>Clathrus</taxon>
    </lineage>
</organism>
<gene>
    <name evidence="6" type="ORF">Clacol_010212</name>
</gene>
<evidence type="ECO:0000313" key="6">
    <source>
        <dbReference type="EMBL" id="GJJ15933.1"/>
    </source>
</evidence>
<evidence type="ECO:0000256" key="4">
    <source>
        <dbReference type="SAM" id="Phobius"/>
    </source>
</evidence>
<dbReference type="PANTHER" id="PTHR10730">
    <property type="entry name" value="PROCOLLAGEN-LYSINE,2-OXOGLUTARATE 5-DIOXYGENASE/GLYCOSYLTRANSFERASE 25 FAMILY MEMBER"/>
    <property type="match status" value="1"/>
</dbReference>
<comment type="caution">
    <text evidence="6">The sequence shown here is derived from an EMBL/GenBank/DDBJ whole genome shotgun (WGS) entry which is preliminary data.</text>
</comment>
<accession>A0AAV5AQZ8</accession>
<evidence type="ECO:0000313" key="7">
    <source>
        <dbReference type="Proteomes" id="UP001050691"/>
    </source>
</evidence>
<dbReference type="GO" id="GO:0016740">
    <property type="term" value="F:transferase activity"/>
    <property type="evidence" value="ECO:0007669"/>
    <property type="project" value="UniProtKB-KW"/>
</dbReference>
<dbReference type="AlphaFoldDB" id="A0AAV5AQZ8"/>
<sequence length="376" mass="43303">MRTILSRPFTYLFLLSLIFLTIIWYKLQEASSSSSPPSSTIQQTEPESTTIIHSKTLGVASKIYVLNLARRTDRREEMEKLARAMDLEFTYFNGTDLKEEKVKVSMERVLERVRWWRSGHRVNKTAPNKDPENVEFTWADDVGSDDYLGEVLKGAELWTEESLPDTLSDILPTSAPALPLEPVLDLYDENGKVWGTNPLRLPQLACWNSHYRILRTIADGPDTTAIVFEDDIDMEWDLSTRLRTMWPALTNVNWDIIMLGHCHSKEWFHPALEGSPFLHKSKHVLCTHAYAVSRTGARKMIRYLRSEAFAYSRTIDHAFQHLQSRGRINSYSVQPPVVVQTYDMGSDIIPGRTNKDRVQWLEDSALERIQTGREMV</sequence>
<dbReference type="PANTHER" id="PTHR10730:SF53">
    <property type="entry name" value="GLYCOSYLTRANSFERASE 25 FAMILY MEMBER"/>
    <property type="match status" value="1"/>
</dbReference>
<dbReference type="EMBL" id="BPWL01000011">
    <property type="protein sequence ID" value="GJJ15933.1"/>
    <property type="molecule type" value="Genomic_DNA"/>
</dbReference>
<protein>
    <recommendedName>
        <fullName evidence="5">Glycosyl transferase family 25 domain-containing protein</fullName>
    </recommendedName>
</protein>
<evidence type="ECO:0000259" key="5">
    <source>
        <dbReference type="Pfam" id="PF01755"/>
    </source>
</evidence>
<keyword evidence="2" id="KW-0328">Glycosyltransferase</keyword>
<evidence type="ECO:0000256" key="3">
    <source>
        <dbReference type="ARBA" id="ARBA00022679"/>
    </source>
</evidence>
<keyword evidence="4" id="KW-0472">Membrane</keyword>
<keyword evidence="3" id="KW-0808">Transferase</keyword>